<proteinExistence type="inferred from homology"/>
<keyword evidence="7" id="KW-0285">Flavoprotein</keyword>
<dbReference type="Pfam" id="PF01687">
    <property type="entry name" value="Flavokinase"/>
    <property type="match status" value="1"/>
</dbReference>
<dbReference type="InterPro" id="IPR023465">
    <property type="entry name" value="Riboflavin_kinase_dom_sf"/>
</dbReference>
<evidence type="ECO:0000256" key="15">
    <source>
        <dbReference type="ARBA" id="ARBA00023268"/>
    </source>
</evidence>
<keyword evidence="13" id="KW-0274">FAD</keyword>
<evidence type="ECO:0000256" key="8">
    <source>
        <dbReference type="ARBA" id="ARBA00022643"/>
    </source>
</evidence>
<dbReference type="PANTHER" id="PTHR22749">
    <property type="entry name" value="RIBOFLAVIN KINASE/FMN ADENYLYLTRANSFERASE"/>
    <property type="match status" value="1"/>
</dbReference>
<dbReference type="FunFam" id="3.40.50.620:FF:000021">
    <property type="entry name" value="Riboflavin biosynthesis protein"/>
    <property type="match status" value="1"/>
</dbReference>
<dbReference type="GO" id="GO:0009398">
    <property type="term" value="P:FMN biosynthetic process"/>
    <property type="evidence" value="ECO:0007669"/>
    <property type="project" value="UniProtKB-UniPathway"/>
</dbReference>
<dbReference type="CDD" id="cd02064">
    <property type="entry name" value="FAD_synthetase_N"/>
    <property type="match status" value="1"/>
</dbReference>
<evidence type="ECO:0000256" key="4">
    <source>
        <dbReference type="ARBA" id="ARBA00012105"/>
    </source>
</evidence>
<evidence type="ECO:0000256" key="12">
    <source>
        <dbReference type="ARBA" id="ARBA00022777"/>
    </source>
</evidence>
<dbReference type="PANTHER" id="PTHR22749:SF6">
    <property type="entry name" value="RIBOFLAVIN KINASE"/>
    <property type="match status" value="1"/>
</dbReference>
<keyword evidence="9" id="KW-0808">Transferase</keyword>
<dbReference type="EMBL" id="UINC01093763">
    <property type="protein sequence ID" value="SVC48441.1"/>
    <property type="molecule type" value="Genomic_DNA"/>
</dbReference>
<feature type="domain" description="Riboflavin kinase" evidence="16">
    <location>
        <begin position="161"/>
        <end position="260"/>
    </location>
</feature>
<evidence type="ECO:0000256" key="9">
    <source>
        <dbReference type="ARBA" id="ARBA00022679"/>
    </source>
</evidence>
<dbReference type="InterPro" id="IPR015865">
    <property type="entry name" value="Riboflavin_kinase_bac/euk"/>
</dbReference>
<evidence type="ECO:0000256" key="11">
    <source>
        <dbReference type="ARBA" id="ARBA00022741"/>
    </source>
</evidence>
<evidence type="ECO:0000256" key="5">
    <source>
        <dbReference type="ARBA" id="ARBA00012393"/>
    </source>
</evidence>
<dbReference type="InterPro" id="IPR014729">
    <property type="entry name" value="Rossmann-like_a/b/a_fold"/>
</dbReference>
<keyword evidence="15" id="KW-0511">Multifunctional enzyme</keyword>
<protein>
    <recommendedName>
        <fullName evidence="6">Bifunctional riboflavin kinase/FMN adenylyltransferase</fullName>
        <ecNumber evidence="4">2.7.1.26</ecNumber>
        <ecNumber evidence="5">2.7.7.2</ecNumber>
    </recommendedName>
</protein>
<comment type="pathway">
    <text evidence="2">Cofactor biosynthesis; FMN biosynthesis; FMN from riboflavin (ATP route): step 1/1.</text>
</comment>
<dbReference type="NCBIfam" id="TIGR00083">
    <property type="entry name" value="ribF"/>
    <property type="match status" value="1"/>
</dbReference>
<comment type="similarity">
    <text evidence="3">Belongs to the RibF family.</text>
</comment>
<dbReference type="Gene3D" id="3.40.50.620">
    <property type="entry name" value="HUPs"/>
    <property type="match status" value="1"/>
</dbReference>
<dbReference type="InterPro" id="IPR023468">
    <property type="entry name" value="Riboflavin_kinase"/>
</dbReference>
<evidence type="ECO:0000256" key="13">
    <source>
        <dbReference type="ARBA" id="ARBA00022827"/>
    </source>
</evidence>
<dbReference type="EC" id="2.7.1.26" evidence="4"/>
<comment type="pathway">
    <text evidence="1">Cofactor biosynthesis; FAD biosynthesis; FAD from FMN: step 1/1.</text>
</comment>
<keyword evidence="8" id="KW-0288">FMN</keyword>
<accession>A0A382MMA8</accession>
<evidence type="ECO:0000256" key="10">
    <source>
        <dbReference type="ARBA" id="ARBA00022695"/>
    </source>
</evidence>
<reference evidence="17" key="1">
    <citation type="submission" date="2018-05" db="EMBL/GenBank/DDBJ databases">
        <authorList>
            <person name="Lanie J.A."/>
            <person name="Ng W.-L."/>
            <person name="Kazmierczak K.M."/>
            <person name="Andrzejewski T.M."/>
            <person name="Davidsen T.M."/>
            <person name="Wayne K.J."/>
            <person name="Tettelin H."/>
            <person name="Glass J.I."/>
            <person name="Rusch D."/>
            <person name="Podicherti R."/>
            <person name="Tsui H.-C.T."/>
            <person name="Winkler M.E."/>
        </authorList>
    </citation>
    <scope>NUCLEOTIDE SEQUENCE</scope>
</reference>
<evidence type="ECO:0000256" key="6">
    <source>
        <dbReference type="ARBA" id="ARBA00018483"/>
    </source>
</evidence>
<dbReference type="SUPFAM" id="SSF52374">
    <property type="entry name" value="Nucleotidylyl transferase"/>
    <property type="match status" value="1"/>
</dbReference>
<dbReference type="AlphaFoldDB" id="A0A382MMA8"/>
<dbReference type="Pfam" id="PF06574">
    <property type="entry name" value="FAD_syn"/>
    <property type="match status" value="1"/>
</dbReference>
<dbReference type="GO" id="GO:0003919">
    <property type="term" value="F:FMN adenylyltransferase activity"/>
    <property type="evidence" value="ECO:0007669"/>
    <property type="project" value="UniProtKB-EC"/>
</dbReference>
<dbReference type="SMART" id="SM00904">
    <property type="entry name" value="Flavokinase"/>
    <property type="match status" value="1"/>
</dbReference>
<dbReference type="UniPathway" id="UPA00277">
    <property type="reaction ID" value="UER00407"/>
</dbReference>
<dbReference type="GO" id="GO:0009231">
    <property type="term" value="P:riboflavin biosynthetic process"/>
    <property type="evidence" value="ECO:0007669"/>
    <property type="project" value="InterPro"/>
</dbReference>
<organism evidence="17">
    <name type="scientific">marine metagenome</name>
    <dbReference type="NCBI Taxonomy" id="408172"/>
    <lineage>
        <taxon>unclassified sequences</taxon>
        <taxon>metagenomes</taxon>
        <taxon>ecological metagenomes</taxon>
    </lineage>
</organism>
<dbReference type="InterPro" id="IPR002606">
    <property type="entry name" value="Riboflavin_kinase_bac"/>
</dbReference>
<evidence type="ECO:0000256" key="14">
    <source>
        <dbReference type="ARBA" id="ARBA00022840"/>
    </source>
</evidence>
<evidence type="ECO:0000256" key="3">
    <source>
        <dbReference type="ARBA" id="ARBA00010214"/>
    </source>
</evidence>
<sequence length="260" mass="28076">MFDGVHLGHQQVIRQAVSDAHQLEAASLCVTFDQHPAKVIAPERAPRLIQTLSQRLDAIEALGVEAALVLPFDEVMSQIPAEAFIQGLHVDLGRIHSICVGAHFAFGHGRDGNLELLQQLGQDMKFIVHGLSNLSLDGETVSSTRIRAAISEGQLDAAGQMLGREYALAGKVIKGDQRGRELGFPTANLDITDLCTPPNGVYGAHAEVNGATHRAAVNIGLRPTVSEAEPTLHVEAHLLDFEGDLYDEELFLTFVGKLRD</sequence>
<name>A0A382MMA8_9ZZZZ</name>
<keyword evidence="10" id="KW-0548">Nucleotidyltransferase</keyword>
<keyword evidence="12" id="KW-0418">Kinase</keyword>
<evidence type="ECO:0000256" key="2">
    <source>
        <dbReference type="ARBA" id="ARBA00005201"/>
    </source>
</evidence>
<dbReference type="EC" id="2.7.7.2" evidence="5"/>
<dbReference type="UniPathway" id="UPA00276">
    <property type="reaction ID" value="UER00406"/>
</dbReference>
<keyword evidence="14" id="KW-0067">ATP-binding</keyword>
<evidence type="ECO:0000313" key="17">
    <source>
        <dbReference type="EMBL" id="SVC48441.1"/>
    </source>
</evidence>
<evidence type="ECO:0000259" key="16">
    <source>
        <dbReference type="SMART" id="SM00904"/>
    </source>
</evidence>
<gene>
    <name evidence="17" type="ORF">METZ01_LOCUS301295</name>
</gene>
<dbReference type="GO" id="GO:0005524">
    <property type="term" value="F:ATP binding"/>
    <property type="evidence" value="ECO:0007669"/>
    <property type="project" value="UniProtKB-KW"/>
</dbReference>
<keyword evidence="11" id="KW-0547">Nucleotide-binding</keyword>
<dbReference type="SUPFAM" id="SSF82114">
    <property type="entry name" value="Riboflavin kinase-like"/>
    <property type="match status" value="1"/>
</dbReference>
<dbReference type="GO" id="GO:0006747">
    <property type="term" value="P:FAD biosynthetic process"/>
    <property type="evidence" value="ECO:0007669"/>
    <property type="project" value="UniProtKB-UniPathway"/>
</dbReference>
<dbReference type="Gene3D" id="2.40.30.30">
    <property type="entry name" value="Riboflavin kinase-like"/>
    <property type="match status" value="1"/>
</dbReference>
<evidence type="ECO:0000256" key="7">
    <source>
        <dbReference type="ARBA" id="ARBA00022630"/>
    </source>
</evidence>
<feature type="non-terminal residue" evidence="17">
    <location>
        <position position="260"/>
    </location>
</feature>
<dbReference type="GO" id="GO:0008531">
    <property type="term" value="F:riboflavin kinase activity"/>
    <property type="evidence" value="ECO:0007669"/>
    <property type="project" value="UniProtKB-EC"/>
</dbReference>
<dbReference type="InterPro" id="IPR015864">
    <property type="entry name" value="FAD_synthase"/>
</dbReference>
<evidence type="ECO:0000256" key="1">
    <source>
        <dbReference type="ARBA" id="ARBA00004726"/>
    </source>
</evidence>